<dbReference type="SUPFAM" id="SSF55811">
    <property type="entry name" value="Nudix"/>
    <property type="match status" value="1"/>
</dbReference>
<keyword evidence="1 3" id="KW-0378">Hydrolase</keyword>
<protein>
    <submittedName>
        <fullName evidence="3">NUDIX hydrolase</fullName>
    </submittedName>
</protein>
<dbReference type="EMBL" id="AP019860">
    <property type="protein sequence ID" value="BBM88177.1"/>
    <property type="molecule type" value="Genomic_DNA"/>
</dbReference>
<dbReference type="InterPro" id="IPR051325">
    <property type="entry name" value="Nudix_hydrolase_domain"/>
</dbReference>
<dbReference type="PANTHER" id="PTHR21340">
    <property type="entry name" value="DIADENOSINE 5,5-P1,P4-TETRAPHOSPHATE PYROPHOSPHOHYDROLASE MUTT"/>
    <property type="match status" value="1"/>
</dbReference>
<name>A0A5S9F6R6_UABAM</name>
<dbReference type="GO" id="GO:0006167">
    <property type="term" value="P:AMP biosynthetic process"/>
    <property type="evidence" value="ECO:0007669"/>
    <property type="project" value="TreeGrafter"/>
</dbReference>
<dbReference type="InterPro" id="IPR020084">
    <property type="entry name" value="NUDIX_hydrolase_CS"/>
</dbReference>
<proteinExistence type="predicted"/>
<dbReference type="GO" id="GO:0006754">
    <property type="term" value="P:ATP biosynthetic process"/>
    <property type="evidence" value="ECO:0007669"/>
    <property type="project" value="TreeGrafter"/>
</dbReference>
<dbReference type="PANTHER" id="PTHR21340:SF0">
    <property type="entry name" value="BIS(5'-NUCLEOSYL)-TETRAPHOSPHATASE [ASYMMETRICAL]"/>
    <property type="match status" value="1"/>
</dbReference>
<dbReference type="OrthoDB" id="9816289at2"/>
<feature type="domain" description="Nudix hydrolase" evidence="2">
    <location>
        <begin position="5"/>
        <end position="132"/>
    </location>
</feature>
<evidence type="ECO:0000256" key="1">
    <source>
        <dbReference type="ARBA" id="ARBA00022801"/>
    </source>
</evidence>
<evidence type="ECO:0000259" key="2">
    <source>
        <dbReference type="PROSITE" id="PS51462"/>
    </source>
</evidence>
<dbReference type="PROSITE" id="PS00893">
    <property type="entry name" value="NUDIX_BOX"/>
    <property type="match status" value="1"/>
</dbReference>
<accession>A0A5S9F6R6</accession>
<evidence type="ECO:0000313" key="3">
    <source>
        <dbReference type="EMBL" id="BBM88177.1"/>
    </source>
</evidence>
<dbReference type="PROSITE" id="PS51462">
    <property type="entry name" value="NUDIX"/>
    <property type="match status" value="1"/>
</dbReference>
<reference evidence="3 4" key="1">
    <citation type="submission" date="2019-08" db="EMBL/GenBank/DDBJ databases">
        <title>Complete genome sequence of Candidatus Uab amorphum.</title>
        <authorList>
            <person name="Shiratori T."/>
            <person name="Suzuki S."/>
            <person name="Kakizawa Y."/>
            <person name="Ishida K."/>
        </authorList>
    </citation>
    <scope>NUCLEOTIDE SEQUENCE [LARGE SCALE GENOMIC DNA]</scope>
    <source>
        <strain evidence="3 4">SRT547</strain>
    </source>
</reference>
<sequence>MPREPIPSHFFTIIVARQGHKFLLVQEKKGKWYFPGGGVLPREDLLQAAERETLEEAGIHIFIEGIYRIEYIANPDSTSRFRIIFTARPVDETPPKSQPDEETLAAQWFTVDEIEQLSLRSPEVLQIVKHILNGAAISPRDLLRTNPLRVKKL</sequence>
<evidence type="ECO:0000313" key="4">
    <source>
        <dbReference type="Proteomes" id="UP000326354"/>
    </source>
</evidence>
<dbReference type="Pfam" id="PF00293">
    <property type="entry name" value="NUDIX"/>
    <property type="match status" value="1"/>
</dbReference>
<dbReference type="AlphaFoldDB" id="A0A5S9F6R6"/>
<dbReference type="KEGG" id="uam:UABAM_06594"/>
<dbReference type="Proteomes" id="UP000326354">
    <property type="component" value="Chromosome"/>
</dbReference>
<organism evidence="3 4">
    <name type="scientific">Uabimicrobium amorphum</name>
    <dbReference type="NCBI Taxonomy" id="2596890"/>
    <lineage>
        <taxon>Bacteria</taxon>
        <taxon>Pseudomonadati</taxon>
        <taxon>Planctomycetota</taxon>
        <taxon>Candidatus Uabimicrobiia</taxon>
        <taxon>Candidatus Uabimicrobiales</taxon>
        <taxon>Candidatus Uabimicrobiaceae</taxon>
        <taxon>Candidatus Uabimicrobium</taxon>
    </lineage>
</organism>
<dbReference type="RefSeq" id="WP_152021801.1">
    <property type="nucleotide sequence ID" value="NZ_AP019860.1"/>
</dbReference>
<dbReference type="Gene3D" id="3.90.79.10">
    <property type="entry name" value="Nucleoside Triphosphate Pyrophosphohydrolase"/>
    <property type="match status" value="1"/>
</dbReference>
<gene>
    <name evidence="3" type="ORF">UABAM_06594</name>
</gene>
<dbReference type="InterPro" id="IPR000086">
    <property type="entry name" value="NUDIX_hydrolase_dom"/>
</dbReference>
<dbReference type="GO" id="GO:0004081">
    <property type="term" value="F:bis(5'-nucleosyl)-tetraphosphatase (asymmetrical) activity"/>
    <property type="evidence" value="ECO:0007669"/>
    <property type="project" value="TreeGrafter"/>
</dbReference>
<dbReference type="InterPro" id="IPR015797">
    <property type="entry name" value="NUDIX_hydrolase-like_dom_sf"/>
</dbReference>
<keyword evidence="4" id="KW-1185">Reference proteome</keyword>